<dbReference type="InterPro" id="IPR015865">
    <property type="entry name" value="Riboflavin_kinase_bac/euk"/>
</dbReference>
<dbReference type="GO" id="GO:0005524">
    <property type="term" value="F:ATP binding"/>
    <property type="evidence" value="ECO:0007669"/>
    <property type="project" value="UniProtKB-UniRule"/>
</dbReference>
<dbReference type="NCBIfam" id="NF004160">
    <property type="entry name" value="PRK05627.1-3"/>
    <property type="match status" value="1"/>
</dbReference>
<evidence type="ECO:0000313" key="17">
    <source>
        <dbReference type="EMBL" id="RKR73847.1"/>
    </source>
</evidence>
<comment type="catalytic activity">
    <reaction evidence="14 15">
        <text>FMN + ATP + H(+) = FAD + diphosphate</text>
        <dbReference type="Rhea" id="RHEA:17237"/>
        <dbReference type="ChEBI" id="CHEBI:15378"/>
        <dbReference type="ChEBI" id="CHEBI:30616"/>
        <dbReference type="ChEBI" id="CHEBI:33019"/>
        <dbReference type="ChEBI" id="CHEBI:57692"/>
        <dbReference type="ChEBI" id="CHEBI:58210"/>
        <dbReference type="EC" id="2.7.7.2"/>
    </reaction>
</comment>
<evidence type="ECO:0000256" key="1">
    <source>
        <dbReference type="ARBA" id="ARBA00002121"/>
    </source>
</evidence>
<evidence type="ECO:0000256" key="14">
    <source>
        <dbReference type="ARBA" id="ARBA00049494"/>
    </source>
</evidence>
<comment type="caution">
    <text evidence="17">The sequence shown here is derived from an EMBL/GenBank/DDBJ whole genome shotgun (WGS) entry which is preliminary data.</text>
</comment>
<evidence type="ECO:0000313" key="18">
    <source>
        <dbReference type="Proteomes" id="UP000280008"/>
    </source>
</evidence>
<dbReference type="OrthoDB" id="9803667at2"/>
<dbReference type="SUPFAM" id="SSF52374">
    <property type="entry name" value="Nucleotidylyl transferase"/>
    <property type="match status" value="1"/>
</dbReference>
<comment type="pathway">
    <text evidence="2 15">Cofactor biosynthesis; FAD biosynthesis; FAD from FMN: step 1/1.</text>
</comment>
<dbReference type="SUPFAM" id="SSF82114">
    <property type="entry name" value="Riboflavin kinase-like"/>
    <property type="match status" value="1"/>
</dbReference>
<keyword evidence="5 15" id="KW-0288">FMN</keyword>
<dbReference type="GO" id="GO:0003919">
    <property type="term" value="F:FMN adenylyltransferase activity"/>
    <property type="evidence" value="ECO:0007669"/>
    <property type="project" value="UniProtKB-UniRule"/>
</dbReference>
<evidence type="ECO:0000259" key="16">
    <source>
        <dbReference type="SMART" id="SM00904"/>
    </source>
</evidence>
<evidence type="ECO:0000256" key="12">
    <source>
        <dbReference type="ARBA" id="ARBA00023268"/>
    </source>
</evidence>
<evidence type="ECO:0000256" key="8">
    <source>
        <dbReference type="ARBA" id="ARBA00022741"/>
    </source>
</evidence>
<evidence type="ECO:0000256" key="4">
    <source>
        <dbReference type="ARBA" id="ARBA00022630"/>
    </source>
</evidence>
<dbReference type="Gene3D" id="3.40.50.620">
    <property type="entry name" value="HUPs"/>
    <property type="match status" value="1"/>
</dbReference>
<dbReference type="PANTHER" id="PTHR22749:SF6">
    <property type="entry name" value="RIBOFLAVIN KINASE"/>
    <property type="match status" value="1"/>
</dbReference>
<dbReference type="FunFam" id="2.40.30.30:FF:000003">
    <property type="entry name" value="Riboflavin biosynthesis protein"/>
    <property type="match status" value="1"/>
</dbReference>
<comment type="catalytic activity">
    <reaction evidence="13 15">
        <text>riboflavin + ATP = FMN + ADP + H(+)</text>
        <dbReference type="Rhea" id="RHEA:14357"/>
        <dbReference type="ChEBI" id="CHEBI:15378"/>
        <dbReference type="ChEBI" id="CHEBI:30616"/>
        <dbReference type="ChEBI" id="CHEBI:57986"/>
        <dbReference type="ChEBI" id="CHEBI:58210"/>
        <dbReference type="ChEBI" id="CHEBI:456216"/>
        <dbReference type="EC" id="2.7.1.26"/>
    </reaction>
</comment>
<dbReference type="EC" id="2.7.1.26" evidence="15"/>
<dbReference type="GO" id="GO:0008531">
    <property type="term" value="F:riboflavin kinase activity"/>
    <property type="evidence" value="ECO:0007669"/>
    <property type="project" value="UniProtKB-UniRule"/>
</dbReference>
<dbReference type="InterPro" id="IPR023468">
    <property type="entry name" value="Riboflavin_kinase"/>
</dbReference>
<evidence type="ECO:0000256" key="5">
    <source>
        <dbReference type="ARBA" id="ARBA00022643"/>
    </source>
</evidence>
<dbReference type="UniPathway" id="UPA00276">
    <property type="reaction ID" value="UER00406"/>
</dbReference>
<dbReference type="CDD" id="cd02064">
    <property type="entry name" value="FAD_synthetase_N"/>
    <property type="match status" value="1"/>
</dbReference>
<dbReference type="PANTHER" id="PTHR22749">
    <property type="entry name" value="RIBOFLAVIN KINASE/FMN ADENYLYLTRANSFERASE"/>
    <property type="match status" value="1"/>
</dbReference>
<evidence type="ECO:0000256" key="11">
    <source>
        <dbReference type="ARBA" id="ARBA00022840"/>
    </source>
</evidence>
<feature type="domain" description="Riboflavin kinase" evidence="16">
    <location>
        <begin position="189"/>
        <end position="314"/>
    </location>
</feature>
<name>A0A495ICW2_9MICO</name>
<gene>
    <name evidence="17" type="ORF">C8E83_0944</name>
</gene>
<dbReference type="EMBL" id="RBKS01000001">
    <property type="protein sequence ID" value="RKR73847.1"/>
    <property type="molecule type" value="Genomic_DNA"/>
</dbReference>
<sequence length="319" mass="34531">MDFFTAPAEVPPGFGPSAVTIGKFDGVHLGHRAVIADLERTARARDLVSAVVTFDRHPLAVLRPDSVPAALTSNRQKRELLEKTGVEATLMLTFDHDLQSLTPDEFVDRVLVETLQAEVVLVGTDFRFGVRGSGDIETLRRLGRVRGFDVQIVPDVVPLVAPGDGARRVSSSWIRELLDQGRIVDASVLLGRPPAVRGVVVHGEQRGRELGFPTANLEPRSEGFVPADGVYAAHVLVDGTLFDAAVSVGNNPTFEGVPEKQVEAHLLDVQIDLYGKEVTVFFVDWVRGNVKFAGLEPLIAQIGADVETVRGILRPDAEA</sequence>
<keyword evidence="8 15" id="KW-0547">Nucleotide-binding</keyword>
<dbReference type="InterPro" id="IPR015864">
    <property type="entry name" value="FAD_synthase"/>
</dbReference>
<dbReference type="FunFam" id="3.40.50.620:FF:000021">
    <property type="entry name" value="Riboflavin biosynthesis protein"/>
    <property type="match status" value="1"/>
</dbReference>
<evidence type="ECO:0000256" key="3">
    <source>
        <dbReference type="ARBA" id="ARBA00005201"/>
    </source>
</evidence>
<evidence type="ECO:0000256" key="7">
    <source>
        <dbReference type="ARBA" id="ARBA00022695"/>
    </source>
</evidence>
<organism evidence="17 18">
    <name type="scientific">Frondihabitans australicus</name>
    <dbReference type="NCBI Taxonomy" id="386892"/>
    <lineage>
        <taxon>Bacteria</taxon>
        <taxon>Bacillati</taxon>
        <taxon>Actinomycetota</taxon>
        <taxon>Actinomycetes</taxon>
        <taxon>Micrococcales</taxon>
        <taxon>Microbacteriaceae</taxon>
        <taxon>Frondihabitans</taxon>
    </lineage>
</organism>
<evidence type="ECO:0000256" key="13">
    <source>
        <dbReference type="ARBA" id="ARBA00047880"/>
    </source>
</evidence>
<accession>A0A495ICW2</accession>
<keyword evidence="7 15" id="KW-0548">Nucleotidyltransferase</keyword>
<evidence type="ECO:0000256" key="2">
    <source>
        <dbReference type="ARBA" id="ARBA00004726"/>
    </source>
</evidence>
<keyword evidence="9 15" id="KW-0418">Kinase</keyword>
<dbReference type="GO" id="GO:0009231">
    <property type="term" value="P:riboflavin biosynthetic process"/>
    <property type="evidence" value="ECO:0007669"/>
    <property type="project" value="InterPro"/>
</dbReference>
<dbReference type="EC" id="2.7.7.2" evidence="15"/>
<protein>
    <recommendedName>
        <fullName evidence="15">Riboflavin biosynthesis protein</fullName>
    </recommendedName>
    <domain>
        <recommendedName>
            <fullName evidence="15">Riboflavin kinase</fullName>
            <ecNumber evidence="15">2.7.1.26</ecNumber>
        </recommendedName>
        <alternativeName>
            <fullName evidence="15">Flavokinase</fullName>
        </alternativeName>
    </domain>
    <domain>
        <recommendedName>
            <fullName evidence="15">FMN adenylyltransferase</fullName>
            <ecNumber evidence="15">2.7.7.2</ecNumber>
        </recommendedName>
        <alternativeName>
            <fullName evidence="15">FAD pyrophosphorylase</fullName>
        </alternativeName>
        <alternativeName>
            <fullName evidence="15">FAD synthase</fullName>
        </alternativeName>
    </domain>
</protein>
<reference evidence="17 18" key="1">
    <citation type="submission" date="2018-10" db="EMBL/GenBank/DDBJ databases">
        <title>Sequencing the genomes of 1000 actinobacteria strains.</title>
        <authorList>
            <person name="Klenk H.-P."/>
        </authorList>
    </citation>
    <scope>NUCLEOTIDE SEQUENCE [LARGE SCALE GENOMIC DNA]</scope>
    <source>
        <strain evidence="17 18">DSM 17894</strain>
    </source>
</reference>
<dbReference type="UniPathway" id="UPA00277">
    <property type="reaction ID" value="UER00407"/>
</dbReference>
<dbReference type="GO" id="GO:0009398">
    <property type="term" value="P:FMN biosynthetic process"/>
    <property type="evidence" value="ECO:0007669"/>
    <property type="project" value="UniProtKB-UniRule"/>
</dbReference>
<evidence type="ECO:0000256" key="6">
    <source>
        <dbReference type="ARBA" id="ARBA00022679"/>
    </source>
</evidence>
<comment type="pathway">
    <text evidence="3 15">Cofactor biosynthesis; FMN biosynthesis; FMN from riboflavin (ATP route): step 1/1.</text>
</comment>
<evidence type="ECO:0000256" key="10">
    <source>
        <dbReference type="ARBA" id="ARBA00022827"/>
    </source>
</evidence>
<evidence type="ECO:0000256" key="9">
    <source>
        <dbReference type="ARBA" id="ARBA00022777"/>
    </source>
</evidence>
<dbReference type="Pfam" id="PF01687">
    <property type="entry name" value="Flavokinase"/>
    <property type="match status" value="1"/>
</dbReference>
<keyword evidence="6 15" id="KW-0808">Transferase</keyword>
<keyword evidence="12" id="KW-0511">Multifunctional enzyme</keyword>
<dbReference type="SMART" id="SM00904">
    <property type="entry name" value="Flavokinase"/>
    <property type="match status" value="1"/>
</dbReference>
<dbReference type="Proteomes" id="UP000280008">
    <property type="component" value="Unassembled WGS sequence"/>
</dbReference>
<dbReference type="InterPro" id="IPR002606">
    <property type="entry name" value="Riboflavin_kinase_bac"/>
</dbReference>
<dbReference type="InterPro" id="IPR023465">
    <property type="entry name" value="Riboflavin_kinase_dom_sf"/>
</dbReference>
<comment type="similarity">
    <text evidence="15">Belongs to the ribF family.</text>
</comment>
<keyword evidence="10 15" id="KW-0274">FAD</keyword>
<comment type="function">
    <text evidence="1">Catalyzes the phosphorylation of riboflavin to FMN followed by the adenylation of FMN to FAD.</text>
</comment>
<evidence type="ECO:0000256" key="15">
    <source>
        <dbReference type="PIRNR" id="PIRNR004491"/>
    </source>
</evidence>
<dbReference type="RefSeq" id="WP_121368664.1">
    <property type="nucleotide sequence ID" value="NZ_RBKS01000001.1"/>
</dbReference>
<dbReference type="GO" id="GO:0006747">
    <property type="term" value="P:FAD biosynthetic process"/>
    <property type="evidence" value="ECO:0007669"/>
    <property type="project" value="UniProtKB-UniRule"/>
</dbReference>
<dbReference type="AlphaFoldDB" id="A0A495ICW2"/>
<keyword evidence="11 15" id="KW-0067">ATP-binding</keyword>
<dbReference type="Pfam" id="PF06574">
    <property type="entry name" value="FAD_syn"/>
    <property type="match status" value="1"/>
</dbReference>
<dbReference type="NCBIfam" id="TIGR00083">
    <property type="entry name" value="ribF"/>
    <property type="match status" value="1"/>
</dbReference>
<keyword evidence="18" id="KW-1185">Reference proteome</keyword>
<dbReference type="Gene3D" id="2.40.30.30">
    <property type="entry name" value="Riboflavin kinase-like"/>
    <property type="match status" value="1"/>
</dbReference>
<dbReference type="InterPro" id="IPR014729">
    <property type="entry name" value="Rossmann-like_a/b/a_fold"/>
</dbReference>
<keyword evidence="4 15" id="KW-0285">Flavoprotein</keyword>
<proteinExistence type="inferred from homology"/>
<dbReference type="PIRSF" id="PIRSF004491">
    <property type="entry name" value="FAD_Synth"/>
    <property type="match status" value="1"/>
</dbReference>